<dbReference type="InterPro" id="IPR037185">
    <property type="entry name" value="EmrE-like"/>
</dbReference>
<feature type="transmembrane region" description="Helical" evidence="6">
    <location>
        <begin position="317"/>
        <end position="334"/>
    </location>
</feature>
<accession>A0A4R0RF54</accession>
<evidence type="ECO:0000313" key="8">
    <source>
        <dbReference type="Proteomes" id="UP000292702"/>
    </source>
</evidence>
<gene>
    <name evidence="7" type="ORF">EIP91_000899</name>
</gene>
<evidence type="ECO:0000256" key="3">
    <source>
        <dbReference type="ARBA" id="ARBA00022989"/>
    </source>
</evidence>
<keyword evidence="4 6" id="KW-0472">Membrane</keyword>
<evidence type="ECO:0000256" key="6">
    <source>
        <dbReference type="SAM" id="Phobius"/>
    </source>
</evidence>
<evidence type="ECO:0000256" key="5">
    <source>
        <dbReference type="SAM" id="MobiDB-lite"/>
    </source>
</evidence>
<dbReference type="Proteomes" id="UP000292702">
    <property type="component" value="Unassembled WGS sequence"/>
</dbReference>
<evidence type="ECO:0000256" key="1">
    <source>
        <dbReference type="ARBA" id="ARBA00004141"/>
    </source>
</evidence>
<sequence length="481" mass="52646">MSSSFFAKGWPNTDIGRRLPDLDRATVAGISVAITGNVLISLALNFQKLAHRRQESERNHAEEAKLRAQNERRPGATPRAPTPIDEDNDTASSPTVTAPESEPLLPRYNGVHNYGSRAPAKDDQRPNGRWSILSRFRRDRSAAAARKADDEHLTAVHTVLPVDVITVAPVRTTNGTITADGDSGHDESTESNYLRSKLWWLGFLLMNVGEIGNFISYAFAPASVVAPLGTFALIANCLFAPLILGERFHKLDLFGILVAIIGAVTVVLSTNPSDDRLDPAGLLKAMGQQAFIVYTIVYIIGAVVLSSLSEGALGKRWVYVDVGLCGIFGGFTVLSTKAISTLLTMEWFEIFTEWITYPVIAVLIGTGVGQIRYLNRALMRFDSKVVVPTQFVFFNLSAIVGSAILYGDFKRATFHQFVTFLYGCGATFLGVFIITWTQRAPDEEDEGEDDEDEGDVTDLEEGAGVRTPRDKEWSVPLALQS</sequence>
<feature type="transmembrane region" description="Helical" evidence="6">
    <location>
        <begin position="354"/>
        <end position="373"/>
    </location>
</feature>
<feature type="transmembrane region" description="Helical" evidence="6">
    <location>
        <begin position="225"/>
        <end position="244"/>
    </location>
</feature>
<keyword evidence="2 6" id="KW-0812">Transmembrane</keyword>
<feature type="transmembrane region" description="Helical" evidence="6">
    <location>
        <begin position="251"/>
        <end position="270"/>
    </location>
</feature>
<dbReference type="SUPFAM" id="SSF103481">
    <property type="entry name" value="Multidrug resistance efflux transporter EmrE"/>
    <property type="match status" value="1"/>
</dbReference>
<evidence type="ECO:0008006" key="9">
    <source>
        <dbReference type="Google" id="ProtNLM"/>
    </source>
</evidence>
<feature type="region of interest" description="Disordered" evidence="5">
    <location>
        <begin position="54"/>
        <end position="129"/>
    </location>
</feature>
<evidence type="ECO:0000313" key="7">
    <source>
        <dbReference type="EMBL" id="TCD66821.1"/>
    </source>
</evidence>
<dbReference type="OrthoDB" id="165382at2759"/>
<proteinExistence type="predicted"/>
<evidence type="ECO:0000256" key="4">
    <source>
        <dbReference type="ARBA" id="ARBA00023136"/>
    </source>
</evidence>
<dbReference type="AlphaFoldDB" id="A0A4R0RF54"/>
<feature type="transmembrane region" description="Helical" evidence="6">
    <location>
        <begin position="290"/>
        <end position="308"/>
    </location>
</feature>
<comment type="subcellular location">
    <subcellularLocation>
        <location evidence="1">Membrane</location>
        <topology evidence="1">Multi-pass membrane protein</topology>
    </subcellularLocation>
</comment>
<dbReference type="GO" id="GO:0015095">
    <property type="term" value="F:magnesium ion transmembrane transporter activity"/>
    <property type="evidence" value="ECO:0007669"/>
    <property type="project" value="InterPro"/>
</dbReference>
<keyword evidence="3 6" id="KW-1133">Transmembrane helix</keyword>
<feature type="transmembrane region" description="Helical" evidence="6">
    <location>
        <begin position="417"/>
        <end position="436"/>
    </location>
</feature>
<feature type="transmembrane region" description="Helical" evidence="6">
    <location>
        <begin position="385"/>
        <end position="405"/>
    </location>
</feature>
<protein>
    <recommendedName>
        <fullName evidence="9">NIPA-like protein 2</fullName>
    </recommendedName>
</protein>
<reference evidence="7 8" key="1">
    <citation type="submission" date="2018-11" db="EMBL/GenBank/DDBJ databases">
        <title>Genome assembly of Steccherinum ochraceum LE-BIN_3174, the white-rot fungus of the Steccherinaceae family (The Residual Polyporoid clade, Polyporales, Basidiomycota).</title>
        <authorList>
            <person name="Fedorova T.V."/>
            <person name="Glazunova O.A."/>
            <person name="Landesman E.O."/>
            <person name="Moiseenko K.V."/>
            <person name="Psurtseva N.V."/>
            <person name="Savinova O.S."/>
            <person name="Shakhova N.V."/>
            <person name="Tyazhelova T.V."/>
            <person name="Vasina D.V."/>
        </authorList>
    </citation>
    <scope>NUCLEOTIDE SEQUENCE [LARGE SCALE GENOMIC DNA]</scope>
    <source>
        <strain evidence="7 8">LE-BIN_3174</strain>
    </source>
</reference>
<feature type="transmembrane region" description="Helical" evidence="6">
    <location>
        <begin position="198"/>
        <end position="219"/>
    </location>
</feature>
<feature type="region of interest" description="Disordered" evidence="5">
    <location>
        <begin position="440"/>
        <end position="481"/>
    </location>
</feature>
<keyword evidence="8" id="KW-1185">Reference proteome</keyword>
<feature type="transmembrane region" description="Helical" evidence="6">
    <location>
        <begin position="27"/>
        <end position="46"/>
    </location>
</feature>
<dbReference type="PANTHER" id="PTHR12570:SF65">
    <property type="entry name" value="MAGNESIUM TRANSPORTER NIPA9-RELATED"/>
    <property type="match status" value="1"/>
</dbReference>
<dbReference type="GO" id="GO:0016020">
    <property type="term" value="C:membrane"/>
    <property type="evidence" value="ECO:0007669"/>
    <property type="project" value="UniProtKB-SubCell"/>
</dbReference>
<organism evidence="7 8">
    <name type="scientific">Steccherinum ochraceum</name>
    <dbReference type="NCBI Taxonomy" id="92696"/>
    <lineage>
        <taxon>Eukaryota</taxon>
        <taxon>Fungi</taxon>
        <taxon>Dikarya</taxon>
        <taxon>Basidiomycota</taxon>
        <taxon>Agaricomycotina</taxon>
        <taxon>Agaricomycetes</taxon>
        <taxon>Polyporales</taxon>
        <taxon>Steccherinaceae</taxon>
        <taxon>Steccherinum</taxon>
    </lineage>
</organism>
<dbReference type="Pfam" id="PF05653">
    <property type="entry name" value="Mg_trans_NIPA"/>
    <property type="match status" value="1"/>
</dbReference>
<dbReference type="EMBL" id="RWJN01000120">
    <property type="protein sequence ID" value="TCD66821.1"/>
    <property type="molecule type" value="Genomic_DNA"/>
</dbReference>
<dbReference type="PANTHER" id="PTHR12570">
    <property type="match status" value="1"/>
</dbReference>
<feature type="compositionally biased region" description="Acidic residues" evidence="5">
    <location>
        <begin position="442"/>
        <end position="461"/>
    </location>
</feature>
<feature type="compositionally biased region" description="Basic and acidic residues" evidence="5">
    <location>
        <begin position="54"/>
        <end position="74"/>
    </location>
</feature>
<dbReference type="InterPro" id="IPR008521">
    <property type="entry name" value="Mg_trans_NIPA"/>
</dbReference>
<evidence type="ECO:0000256" key="2">
    <source>
        <dbReference type="ARBA" id="ARBA00022692"/>
    </source>
</evidence>
<comment type="caution">
    <text evidence="7">The sequence shown here is derived from an EMBL/GenBank/DDBJ whole genome shotgun (WGS) entry which is preliminary data.</text>
</comment>
<name>A0A4R0RF54_9APHY</name>